<feature type="binding site" evidence="12">
    <location>
        <begin position="30"/>
        <end position="37"/>
    </location>
    <ligand>
        <name>ATP</name>
        <dbReference type="ChEBI" id="CHEBI:30616"/>
    </ligand>
</feature>
<dbReference type="InterPro" id="IPR003395">
    <property type="entry name" value="RecF/RecN/SMC_N"/>
</dbReference>
<dbReference type="EMBL" id="BDGJ01000168">
    <property type="protein sequence ID" value="GAW93646.1"/>
    <property type="molecule type" value="Genomic_DNA"/>
</dbReference>
<dbReference type="InterPro" id="IPR001238">
    <property type="entry name" value="DNA-binding_RecF"/>
</dbReference>
<evidence type="ECO:0000256" key="7">
    <source>
        <dbReference type="ARBA" id="ARBA00022763"/>
    </source>
</evidence>
<evidence type="ECO:0000256" key="1">
    <source>
        <dbReference type="ARBA" id="ARBA00004496"/>
    </source>
</evidence>
<dbReference type="GO" id="GO:0005524">
    <property type="term" value="F:ATP binding"/>
    <property type="evidence" value="ECO:0007669"/>
    <property type="project" value="UniProtKB-UniRule"/>
</dbReference>
<evidence type="ECO:0000256" key="10">
    <source>
        <dbReference type="ARBA" id="ARBA00023204"/>
    </source>
</evidence>
<evidence type="ECO:0000256" key="12">
    <source>
        <dbReference type="HAMAP-Rule" id="MF_00365"/>
    </source>
</evidence>
<keyword evidence="11 12" id="KW-0742">SOS response</keyword>
<comment type="caution">
    <text evidence="15">The sequence shown here is derived from an EMBL/GenBank/DDBJ whole genome shotgun (WGS) entry which is preliminary data.</text>
</comment>
<evidence type="ECO:0000256" key="11">
    <source>
        <dbReference type="ARBA" id="ARBA00023236"/>
    </source>
</evidence>
<evidence type="ECO:0000256" key="13">
    <source>
        <dbReference type="RuleBase" id="RU000578"/>
    </source>
</evidence>
<dbReference type="PANTHER" id="PTHR32182">
    <property type="entry name" value="DNA REPLICATION AND REPAIR PROTEIN RECF"/>
    <property type="match status" value="1"/>
</dbReference>
<dbReference type="GO" id="GO:0009432">
    <property type="term" value="P:SOS response"/>
    <property type="evidence" value="ECO:0007669"/>
    <property type="project" value="UniProtKB-UniRule"/>
</dbReference>
<comment type="function">
    <text evidence="12 13">The RecF protein is involved in DNA metabolism; it is required for DNA replication and normal SOS inducibility. RecF binds preferentially to single-stranded, linear DNA. It also seems to bind ATP.</text>
</comment>
<evidence type="ECO:0000313" key="16">
    <source>
        <dbReference type="Proteomes" id="UP000197032"/>
    </source>
</evidence>
<dbReference type="HAMAP" id="MF_00365">
    <property type="entry name" value="RecF"/>
    <property type="match status" value="1"/>
</dbReference>
<gene>
    <name evidence="12" type="primary">recF</name>
    <name evidence="15" type="ORF">KKC1_27740</name>
</gene>
<proteinExistence type="inferred from homology"/>
<dbReference type="GO" id="GO:0005737">
    <property type="term" value="C:cytoplasm"/>
    <property type="evidence" value="ECO:0007669"/>
    <property type="project" value="UniProtKB-SubCell"/>
</dbReference>
<evidence type="ECO:0000256" key="6">
    <source>
        <dbReference type="ARBA" id="ARBA00022741"/>
    </source>
</evidence>
<dbReference type="AlphaFoldDB" id="A0A1Z5HVT7"/>
<dbReference type="NCBIfam" id="TIGR00611">
    <property type="entry name" value="recf"/>
    <property type="match status" value="1"/>
</dbReference>
<keyword evidence="10 12" id="KW-0234">DNA repair</keyword>
<evidence type="ECO:0000256" key="2">
    <source>
        <dbReference type="ARBA" id="ARBA00008016"/>
    </source>
</evidence>
<accession>A0A1Z5HVT7</accession>
<dbReference type="GO" id="GO:0003697">
    <property type="term" value="F:single-stranded DNA binding"/>
    <property type="evidence" value="ECO:0007669"/>
    <property type="project" value="UniProtKB-UniRule"/>
</dbReference>
<dbReference type="Pfam" id="PF02463">
    <property type="entry name" value="SMC_N"/>
    <property type="match status" value="1"/>
</dbReference>
<dbReference type="GO" id="GO:0006260">
    <property type="term" value="P:DNA replication"/>
    <property type="evidence" value="ECO:0007669"/>
    <property type="project" value="UniProtKB-UniRule"/>
</dbReference>
<comment type="similarity">
    <text evidence="2 12 13">Belongs to the RecF family.</text>
</comment>
<dbReference type="PANTHER" id="PTHR32182:SF0">
    <property type="entry name" value="DNA REPLICATION AND REPAIR PROTEIN RECF"/>
    <property type="match status" value="1"/>
</dbReference>
<dbReference type="PROSITE" id="PS00618">
    <property type="entry name" value="RECF_2"/>
    <property type="match status" value="1"/>
</dbReference>
<keyword evidence="4 12" id="KW-0963">Cytoplasm</keyword>
<dbReference type="GO" id="GO:0006302">
    <property type="term" value="P:double-strand break repair"/>
    <property type="evidence" value="ECO:0007669"/>
    <property type="project" value="TreeGrafter"/>
</dbReference>
<evidence type="ECO:0000256" key="9">
    <source>
        <dbReference type="ARBA" id="ARBA00023125"/>
    </source>
</evidence>
<dbReference type="Proteomes" id="UP000197032">
    <property type="component" value="Unassembled WGS sequence"/>
</dbReference>
<evidence type="ECO:0000256" key="8">
    <source>
        <dbReference type="ARBA" id="ARBA00022840"/>
    </source>
</evidence>
<protein>
    <recommendedName>
        <fullName evidence="3 12">DNA replication and repair protein RecF</fullName>
    </recommendedName>
</protein>
<keyword evidence="16" id="KW-1185">Reference proteome</keyword>
<dbReference type="Gene3D" id="1.20.1050.90">
    <property type="entry name" value="RecF/RecN/SMC, N-terminal domain"/>
    <property type="match status" value="1"/>
</dbReference>
<keyword evidence="7 12" id="KW-0227">DNA damage</keyword>
<evidence type="ECO:0000313" key="15">
    <source>
        <dbReference type="EMBL" id="GAW93646.1"/>
    </source>
</evidence>
<dbReference type="Gene3D" id="3.40.50.300">
    <property type="entry name" value="P-loop containing nucleotide triphosphate hydrolases"/>
    <property type="match status" value="1"/>
</dbReference>
<evidence type="ECO:0000256" key="5">
    <source>
        <dbReference type="ARBA" id="ARBA00022705"/>
    </source>
</evidence>
<dbReference type="InterPro" id="IPR042174">
    <property type="entry name" value="RecF_2"/>
</dbReference>
<name>A0A1Z5HVT7_9FIRM</name>
<comment type="subcellular location">
    <subcellularLocation>
        <location evidence="1 12 13">Cytoplasm</location>
    </subcellularLocation>
</comment>
<dbReference type="OrthoDB" id="9803889at2"/>
<dbReference type="GO" id="GO:0000731">
    <property type="term" value="P:DNA synthesis involved in DNA repair"/>
    <property type="evidence" value="ECO:0007669"/>
    <property type="project" value="TreeGrafter"/>
</dbReference>
<dbReference type="InterPro" id="IPR018078">
    <property type="entry name" value="DNA-binding_RecF_CS"/>
</dbReference>
<reference evidence="16" key="1">
    <citation type="journal article" date="2017" name="Appl. Environ. Microbiol.">
        <title>Genomic analysis of Calderihabitans maritimus KKC1, a thermophilic hydrogenogenic carboxydotrophic bacterium isolated from marine sediment.</title>
        <authorList>
            <person name="Omae K."/>
            <person name="Yoneda Y."/>
            <person name="Fukuyama Y."/>
            <person name="Yoshida T."/>
            <person name="Sako Y."/>
        </authorList>
    </citation>
    <scope>NUCLEOTIDE SEQUENCE [LARGE SCALE GENOMIC DNA]</scope>
    <source>
        <strain evidence="16">KKC1</strain>
    </source>
</reference>
<keyword evidence="6 12" id="KW-0547">Nucleotide-binding</keyword>
<evidence type="ECO:0000256" key="4">
    <source>
        <dbReference type="ARBA" id="ARBA00022490"/>
    </source>
</evidence>
<dbReference type="InterPro" id="IPR027417">
    <property type="entry name" value="P-loop_NTPase"/>
</dbReference>
<dbReference type="SUPFAM" id="SSF52540">
    <property type="entry name" value="P-loop containing nucleoside triphosphate hydrolases"/>
    <property type="match status" value="1"/>
</dbReference>
<keyword evidence="5 12" id="KW-0235">DNA replication</keyword>
<keyword evidence="9 12" id="KW-0238">DNA-binding</keyword>
<evidence type="ECO:0000259" key="14">
    <source>
        <dbReference type="Pfam" id="PF02463"/>
    </source>
</evidence>
<organism evidence="15 16">
    <name type="scientific">Calderihabitans maritimus</name>
    <dbReference type="NCBI Taxonomy" id="1246530"/>
    <lineage>
        <taxon>Bacteria</taxon>
        <taxon>Bacillati</taxon>
        <taxon>Bacillota</taxon>
        <taxon>Clostridia</taxon>
        <taxon>Neomoorellales</taxon>
        <taxon>Calderihabitantaceae</taxon>
        <taxon>Calderihabitans</taxon>
    </lineage>
</organism>
<sequence>MQLSRIELKNFRNYEDTAVDFDDKKNFITGDNAQGKTNLLEAIYYLSRAKTFRRSNDSQLIRFGCDFFLIKGTVQNKKGQLNIAFYYNEVQGNKILQVNGEKRERLNSIADQLQTVLYSPDDLWLIKGGPAYRRRYFNDIISKISSRYTYDLVRYEKTLQQRNNILKKLRETGTNSNSKQLELWTVPLVQYGSRILRKRVEVLEQLKPLIRLISRRITGEKDEVSIKYYSSITGTLWDKVEKEKIEEIFTEKLAKVEKEEIKKGFSVVGPHRDDVYLLVNGRDLKVYGSQGQYRTAILALKLAEVEFLKGQLGEYPLLLLDDVFSELDQRRRSFLIEEIMGNLQIFITGTDLSKAELKGCSGKWFQVTEGKIESL</sequence>
<keyword evidence="8 12" id="KW-0067">ATP-binding</keyword>
<feature type="domain" description="RecF/RecN/SMC N-terminal" evidence="14">
    <location>
        <begin position="3"/>
        <end position="349"/>
    </location>
</feature>
<dbReference type="RefSeq" id="WP_088554735.1">
    <property type="nucleotide sequence ID" value="NZ_BDGJ01000168.1"/>
</dbReference>
<evidence type="ECO:0000256" key="3">
    <source>
        <dbReference type="ARBA" id="ARBA00020170"/>
    </source>
</evidence>